<feature type="transmembrane region" description="Helical" evidence="5">
    <location>
        <begin position="356"/>
        <end position="378"/>
    </location>
</feature>
<feature type="transmembrane region" description="Helical" evidence="5">
    <location>
        <begin position="7"/>
        <end position="29"/>
    </location>
</feature>
<dbReference type="InterPro" id="IPR036259">
    <property type="entry name" value="MFS_trans_sf"/>
</dbReference>
<dbReference type="RefSeq" id="WP_111516344.1">
    <property type="nucleotide sequence ID" value="NZ_QFYR01000005.1"/>
</dbReference>
<evidence type="ECO:0000256" key="3">
    <source>
        <dbReference type="ARBA" id="ARBA00022989"/>
    </source>
</evidence>
<dbReference type="AlphaFoldDB" id="A0A328ACD7"/>
<protein>
    <submittedName>
        <fullName evidence="7">MFS transporter</fullName>
    </submittedName>
</protein>
<dbReference type="Proteomes" id="UP000249725">
    <property type="component" value="Unassembled WGS sequence"/>
</dbReference>
<evidence type="ECO:0000256" key="5">
    <source>
        <dbReference type="SAM" id="Phobius"/>
    </source>
</evidence>
<name>A0A328ACD7_9CAUL</name>
<feature type="transmembrane region" description="Helical" evidence="5">
    <location>
        <begin position="75"/>
        <end position="94"/>
    </location>
</feature>
<dbReference type="InterPro" id="IPR020846">
    <property type="entry name" value="MFS_dom"/>
</dbReference>
<keyword evidence="8" id="KW-1185">Reference proteome</keyword>
<dbReference type="PANTHER" id="PTHR11662">
    <property type="entry name" value="SOLUTE CARRIER FAMILY 17"/>
    <property type="match status" value="1"/>
</dbReference>
<feature type="transmembrane region" description="Helical" evidence="5">
    <location>
        <begin position="263"/>
        <end position="288"/>
    </location>
</feature>
<comment type="subcellular location">
    <subcellularLocation>
        <location evidence="1">Membrane</location>
        <topology evidence="1">Multi-pass membrane protein</topology>
    </subcellularLocation>
</comment>
<dbReference type="PROSITE" id="PS50850">
    <property type="entry name" value="MFS"/>
    <property type="match status" value="1"/>
</dbReference>
<dbReference type="SUPFAM" id="SSF103473">
    <property type="entry name" value="MFS general substrate transporter"/>
    <property type="match status" value="1"/>
</dbReference>
<evidence type="ECO:0000256" key="1">
    <source>
        <dbReference type="ARBA" id="ARBA00004141"/>
    </source>
</evidence>
<dbReference type="Pfam" id="PF07690">
    <property type="entry name" value="MFS_1"/>
    <property type="match status" value="2"/>
</dbReference>
<evidence type="ECO:0000259" key="6">
    <source>
        <dbReference type="PROSITE" id="PS50850"/>
    </source>
</evidence>
<evidence type="ECO:0000313" key="7">
    <source>
        <dbReference type="EMBL" id="RAK51034.1"/>
    </source>
</evidence>
<feature type="transmembrane region" description="Helical" evidence="5">
    <location>
        <begin position="227"/>
        <end position="251"/>
    </location>
</feature>
<dbReference type="GO" id="GO:0016020">
    <property type="term" value="C:membrane"/>
    <property type="evidence" value="ECO:0007669"/>
    <property type="project" value="UniProtKB-SubCell"/>
</dbReference>
<evidence type="ECO:0000256" key="2">
    <source>
        <dbReference type="ARBA" id="ARBA00022692"/>
    </source>
</evidence>
<organism evidence="7 8">
    <name type="scientific">Phenylobacterium deserti</name>
    <dbReference type="NCBI Taxonomy" id="1914756"/>
    <lineage>
        <taxon>Bacteria</taxon>
        <taxon>Pseudomonadati</taxon>
        <taxon>Pseudomonadota</taxon>
        <taxon>Alphaproteobacteria</taxon>
        <taxon>Caulobacterales</taxon>
        <taxon>Caulobacteraceae</taxon>
        <taxon>Phenylobacterium</taxon>
    </lineage>
</organism>
<feature type="transmembrane region" description="Helical" evidence="5">
    <location>
        <begin position="49"/>
        <end position="68"/>
    </location>
</feature>
<keyword evidence="4 5" id="KW-0472">Membrane</keyword>
<dbReference type="Gene3D" id="1.20.1250.20">
    <property type="entry name" value="MFS general substrate transporter like domains"/>
    <property type="match status" value="2"/>
</dbReference>
<dbReference type="OrthoDB" id="9794076at2"/>
<keyword evidence="3 5" id="KW-1133">Transmembrane helix</keyword>
<keyword evidence="2 5" id="KW-0812">Transmembrane</keyword>
<feature type="transmembrane region" description="Helical" evidence="5">
    <location>
        <begin position="300"/>
        <end position="317"/>
    </location>
</feature>
<dbReference type="PANTHER" id="PTHR11662:SF285">
    <property type="entry name" value="HEXURONATE TRANSPORTER"/>
    <property type="match status" value="1"/>
</dbReference>
<feature type="transmembrane region" description="Helical" evidence="5">
    <location>
        <begin position="323"/>
        <end position="344"/>
    </location>
</feature>
<dbReference type="GO" id="GO:0015134">
    <property type="term" value="F:hexuronate transmembrane transporter activity"/>
    <property type="evidence" value="ECO:0007669"/>
    <property type="project" value="TreeGrafter"/>
</dbReference>
<feature type="domain" description="Major facilitator superfamily (MFS) profile" evidence="6">
    <location>
        <begin position="11"/>
        <end position="413"/>
    </location>
</feature>
<proteinExistence type="predicted"/>
<feature type="transmembrane region" description="Helical" evidence="5">
    <location>
        <begin position="160"/>
        <end position="184"/>
    </location>
</feature>
<dbReference type="EMBL" id="QFYR01000005">
    <property type="protein sequence ID" value="RAK51034.1"/>
    <property type="molecule type" value="Genomic_DNA"/>
</dbReference>
<gene>
    <name evidence="7" type="ORF">DJ018_17925</name>
</gene>
<reference evidence="8" key="1">
    <citation type="submission" date="2018-05" db="EMBL/GenBank/DDBJ databases">
        <authorList>
            <person name="Li X."/>
        </authorList>
    </citation>
    <scope>NUCLEOTIDE SEQUENCE [LARGE SCALE GENOMIC DNA]</scope>
    <source>
        <strain evidence="8">YIM 73061</strain>
    </source>
</reference>
<sequence>MRTMKALRWWIIGLVTLGAVINYLTRAVMGVAAPTMLQELGIHEKEYGFITSAFQFGIMLQPVVGYVLDSIGLKIGFALFATGWSLISIAHAFANTWPTFAVLRGFLGFAEGSGHPAGMKTVATWFPARERGFAGGTYNIGASFGSMLAPPLVAWSILAFNWRAAFVITGVIGLVWVVLWLWFFQTPDKHKRLSADERDLIATGQEEHLAETGAKPSVWQLMKRRDFWGIAIPRLLADPTWGTLAFWVPLYLSTTRGFDLKQIALFAWLPFVAADLGCLFGPAVVLFLQKRGVSLINARRGAFTLGALMMTGMIFVPTVQSPYAAIALLCLGGFAHQTLSVTVITMASDLFKRSEVATVAGMAGTCGNLGVLIFSLMIGGLVATVGYDPFFVALGVLDLAGAVVLWTFVRNRPVAGRPVEEIPNP</sequence>
<evidence type="ECO:0000313" key="8">
    <source>
        <dbReference type="Proteomes" id="UP000249725"/>
    </source>
</evidence>
<accession>A0A328ACD7</accession>
<dbReference type="InterPro" id="IPR050382">
    <property type="entry name" value="MFS_Na/Anion_cotransporter"/>
</dbReference>
<dbReference type="CDD" id="cd17319">
    <property type="entry name" value="MFS_ExuT_GudP_like"/>
    <property type="match status" value="1"/>
</dbReference>
<evidence type="ECO:0000256" key="4">
    <source>
        <dbReference type="ARBA" id="ARBA00023136"/>
    </source>
</evidence>
<feature type="transmembrane region" description="Helical" evidence="5">
    <location>
        <begin position="390"/>
        <end position="409"/>
    </location>
</feature>
<dbReference type="InterPro" id="IPR011701">
    <property type="entry name" value="MFS"/>
</dbReference>
<comment type="caution">
    <text evidence="7">The sequence shown here is derived from an EMBL/GenBank/DDBJ whole genome shotgun (WGS) entry which is preliminary data.</text>
</comment>